<dbReference type="EMBL" id="JACJID010000003">
    <property type="protein sequence ID" value="MBA8927031.1"/>
    <property type="molecule type" value="Genomic_DNA"/>
</dbReference>
<keyword evidence="2" id="KW-1185">Reference proteome</keyword>
<protein>
    <submittedName>
        <fullName evidence="1">Uncharacterized protein</fullName>
    </submittedName>
</protein>
<comment type="caution">
    <text evidence="1">The sequence shown here is derived from an EMBL/GenBank/DDBJ whole genome shotgun (WGS) entry which is preliminary data.</text>
</comment>
<gene>
    <name evidence="1" type="ORF">BC739_004237</name>
</gene>
<evidence type="ECO:0000313" key="2">
    <source>
        <dbReference type="Proteomes" id="UP000517916"/>
    </source>
</evidence>
<proteinExistence type="predicted"/>
<sequence length="29" mass="3095">MKVPFGTVNARNGTFMTSRRPDLVSGVVG</sequence>
<organism evidence="1 2">
    <name type="scientific">Kutzneria viridogrisea</name>
    <dbReference type="NCBI Taxonomy" id="47990"/>
    <lineage>
        <taxon>Bacteria</taxon>
        <taxon>Bacillati</taxon>
        <taxon>Actinomycetota</taxon>
        <taxon>Actinomycetes</taxon>
        <taxon>Pseudonocardiales</taxon>
        <taxon>Pseudonocardiaceae</taxon>
        <taxon>Kutzneria</taxon>
    </lineage>
</organism>
<dbReference type="Proteomes" id="UP000517916">
    <property type="component" value="Unassembled WGS sequence"/>
</dbReference>
<name>A0ABR6BJG9_9PSEU</name>
<accession>A0ABR6BJG9</accession>
<evidence type="ECO:0000313" key="1">
    <source>
        <dbReference type="EMBL" id="MBA8927031.1"/>
    </source>
</evidence>
<reference evidence="1 2" key="1">
    <citation type="submission" date="2020-08" db="EMBL/GenBank/DDBJ databases">
        <title>Genomic Encyclopedia of Archaeal and Bacterial Type Strains, Phase II (KMG-II): from individual species to whole genera.</title>
        <authorList>
            <person name="Goeker M."/>
        </authorList>
    </citation>
    <scope>NUCLEOTIDE SEQUENCE [LARGE SCALE GENOMIC DNA]</scope>
    <source>
        <strain evidence="1 2">DSM 43850</strain>
    </source>
</reference>